<keyword evidence="10" id="KW-0413">Isomerase</keyword>
<dbReference type="InterPro" id="IPR007694">
    <property type="entry name" value="DNA_helicase_DnaB-like_C"/>
</dbReference>
<dbReference type="SMART" id="SM00382">
    <property type="entry name" value="AAA"/>
    <property type="match status" value="1"/>
</dbReference>
<keyword evidence="5 14" id="KW-0547">Nucleotide-binding</keyword>
<dbReference type="Gene3D" id="3.40.50.300">
    <property type="entry name" value="P-loop containing nucleotide triphosphate hydrolases"/>
    <property type="match status" value="1"/>
</dbReference>
<comment type="catalytic activity">
    <reaction evidence="12 14">
        <text>ATP + H2O = ADP + phosphate + H(+)</text>
        <dbReference type="Rhea" id="RHEA:13065"/>
        <dbReference type="ChEBI" id="CHEBI:15377"/>
        <dbReference type="ChEBI" id="CHEBI:15378"/>
        <dbReference type="ChEBI" id="CHEBI:30616"/>
        <dbReference type="ChEBI" id="CHEBI:43474"/>
        <dbReference type="ChEBI" id="CHEBI:456216"/>
        <dbReference type="EC" id="5.6.2.3"/>
    </reaction>
</comment>
<evidence type="ECO:0000256" key="1">
    <source>
        <dbReference type="ARBA" id="ARBA00008428"/>
    </source>
</evidence>
<dbReference type="GO" id="GO:0005524">
    <property type="term" value="F:ATP binding"/>
    <property type="evidence" value="ECO:0007669"/>
    <property type="project" value="UniProtKB-UniRule"/>
</dbReference>
<keyword evidence="3 14" id="KW-0639">Primosome</keyword>
<sequence>MNTIDLRTKSSPGSEAGDGPALYRTAPSNVEAEQDLLGAILVNNEAYSKVSDFLEAQHFHEGVHARIYAAAQRLIERGEIANPVTLKAFFEHDEGLADIGGTQYLARLAAGATTVINAGDYGRTVYDLAIRRELIRLGEEVVNRAYDAQVDEGAAQQLELAERQLFELAERGAGETGPQHIRNTVKTSIEVIDTAFNRDGNLTGVTTGLRDMDKKLGGLHRSDLVILAGRPSMGKTSLATNIAYNAAKAHRRSGGTEGAVVAVFSLEMSAEQLTTRILAEATEISSVKLRSGEISQDDFVNRVVPASIELAELPLYIDDTPALSVAALRTRARRLKRNDNLGLIVVDYLQLMRAGSGNRIDSRVQEISEITMGLKAIAKEVNVPVLALSQLSRQVENREDKRPQLSDLRESGSIEQDSDVVMFVFREEYYEARKEPRENTPEHQQWQERMAEIHNLAEVIIDKQRHGPIGRVELYFNPEITKFGDLDRNDYSSGGGL</sequence>
<dbReference type="Gene3D" id="1.10.860.10">
    <property type="entry name" value="DNAb Helicase, Chain A"/>
    <property type="match status" value="1"/>
</dbReference>
<dbReference type="PROSITE" id="PS51199">
    <property type="entry name" value="SF4_HELICASE"/>
    <property type="match status" value="1"/>
</dbReference>
<keyword evidence="18" id="KW-1185">Reference proteome</keyword>
<dbReference type="PANTHER" id="PTHR30153">
    <property type="entry name" value="REPLICATIVE DNA HELICASE DNAB"/>
    <property type="match status" value="1"/>
</dbReference>
<evidence type="ECO:0000256" key="2">
    <source>
        <dbReference type="ARBA" id="ARBA00011643"/>
    </source>
</evidence>
<dbReference type="Pfam" id="PF00772">
    <property type="entry name" value="DnaB"/>
    <property type="match status" value="1"/>
</dbReference>
<name>A0A1Y5SYP0_9PROT</name>
<evidence type="ECO:0000256" key="13">
    <source>
        <dbReference type="NCBIfam" id="TIGR00665"/>
    </source>
</evidence>
<evidence type="ECO:0000256" key="12">
    <source>
        <dbReference type="ARBA" id="ARBA00048954"/>
    </source>
</evidence>
<evidence type="ECO:0000259" key="16">
    <source>
        <dbReference type="PROSITE" id="PS51199"/>
    </source>
</evidence>
<dbReference type="GO" id="GO:0043139">
    <property type="term" value="F:5'-3' DNA helicase activity"/>
    <property type="evidence" value="ECO:0007669"/>
    <property type="project" value="UniProtKB-EC"/>
</dbReference>
<evidence type="ECO:0000256" key="15">
    <source>
        <dbReference type="SAM" id="MobiDB-lite"/>
    </source>
</evidence>
<dbReference type="RefSeq" id="WP_085883277.1">
    <property type="nucleotide sequence ID" value="NZ_FWFR01000001.1"/>
</dbReference>
<accession>A0A1Y5SYP0</accession>
<dbReference type="CDD" id="cd00984">
    <property type="entry name" value="DnaB_C"/>
    <property type="match status" value="1"/>
</dbReference>
<dbReference type="InterPro" id="IPR016136">
    <property type="entry name" value="DNA_helicase_N/primase_C"/>
</dbReference>
<evidence type="ECO:0000256" key="8">
    <source>
        <dbReference type="ARBA" id="ARBA00022840"/>
    </source>
</evidence>
<evidence type="ECO:0000256" key="10">
    <source>
        <dbReference type="ARBA" id="ARBA00023235"/>
    </source>
</evidence>
<dbReference type="GO" id="GO:0016887">
    <property type="term" value="F:ATP hydrolysis activity"/>
    <property type="evidence" value="ECO:0007669"/>
    <property type="project" value="RHEA"/>
</dbReference>
<dbReference type="EMBL" id="FWFR01000001">
    <property type="protein sequence ID" value="SLN48118.1"/>
    <property type="molecule type" value="Genomic_DNA"/>
</dbReference>
<protein>
    <recommendedName>
        <fullName evidence="13 14">Replicative DNA helicase</fullName>
        <ecNumber evidence="13 14">5.6.2.3</ecNumber>
    </recommendedName>
</protein>
<dbReference type="GO" id="GO:1990077">
    <property type="term" value="C:primosome complex"/>
    <property type="evidence" value="ECO:0007669"/>
    <property type="project" value="UniProtKB-UniRule"/>
</dbReference>
<keyword evidence="9 14" id="KW-0238">DNA-binding</keyword>
<evidence type="ECO:0000256" key="6">
    <source>
        <dbReference type="ARBA" id="ARBA00022801"/>
    </source>
</evidence>
<organism evidence="17 18">
    <name type="scientific">Oceanibacterium hippocampi</name>
    <dbReference type="NCBI Taxonomy" id="745714"/>
    <lineage>
        <taxon>Bacteria</taxon>
        <taxon>Pseudomonadati</taxon>
        <taxon>Pseudomonadota</taxon>
        <taxon>Alphaproteobacteria</taxon>
        <taxon>Sneathiellales</taxon>
        <taxon>Sneathiellaceae</taxon>
        <taxon>Oceanibacterium</taxon>
    </lineage>
</organism>
<dbReference type="InterPro" id="IPR007692">
    <property type="entry name" value="DNA_helicase_DnaB"/>
</dbReference>
<evidence type="ECO:0000256" key="3">
    <source>
        <dbReference type="ARBA" id="ARBA00022515"/>
    </source>
</evidence>
<dbReference type="InterPro" id="IPR007693">
    <property type="entry name" value="DNA_helicase_DnaB-like_N"/>
</dbReference>
<evidence type="ECO:0000313" key="17">
    <source>
        <dbReference type="EMBL" id="SLN48118.1"/>
    </source>
</evidence>
<comment type="subunit">
    <text evidence="2">Homohexamer.</text>
</comment>
<evidence type="ECO:0000256" key="4">
    <source>
        <dbReference type="ARBA" id="ARBA00022705"/>
    </source>
</evidence>
<dbReference type="Proteomes" id="UP000193200">
    <property type="component" value="Unassembled WGS sequence"/>
</dbReference>
<dbReference type="GO" id="GO:0003677">
    <property type="term" value="F:DNA binding"/>
    <property type="evidence" value="ECO:0007669"/>
    <property type="project" value="UniProtKB-UniRule"/>
</dbReference>
<comment type="similarity">
    <text evidence="1 14">Belongs to the helicase family. DnaB subfamily.</text>
</comment>
<dbReference type="GO" id="GO:0006269">
    <property type="term" value="P:DNA replication, synthesis of primer"/>
    <property type="evidence" value="ECO:0007669"/>
    <property type="project" value="UniProtKB-UniRule"/>
</dbReference>
<proteinExistence type="inferred from homology"/>
<evidence type="ECO:0000256" key="5">
    <source>
        <dbReference type="ARBA" id="ARBA00022741"/>
    </source>
</evidence>
<dbReference type="GO" id="GO:0005829">
    <property type="term" value="C:cytosol"/>
    <property type="evidence" value="ECO:0007669"/>
    <property type="project" value="TreeGrafter"/>
</dbReference>
<keyword evidence="7 14" id="KW-0347">Helicase</keyword>
<feature type="domain" description="SF4 helicase" evidence="16">
    <location>
        <begin position="198"/>
        <end position="490"/>
    </location>
</feature>
<dbReference type="PANTHER" id="PTHR30153:SF2">
    <property type="entry name" value="REPLICATIVE DNA HELICASE"/>
    <property type="match status" value="1"/>
</dbReference>
<reference evidence="17 18" key="1">
    <citation type="submission" date="2017-03" db="EMBL/GenBank/DDBJ databases">
        <authorList>
            <person name="Afonso C.L."/>
            <person name="Miller P.J."/>
            <person name="Scott M.A."/>
            <person name="Spackman E."/>
            <person name="Goraichik I."/>
            <person name="Dimitrov K.M."/>
            <person name="Suarez D.L."/>
            <person name="Swayne D.E."/>
        </authorList>
    </citation>
    <scope>NUCLEOTIDE SEQUENCE [LARGE SCALE GENOMIC DNA]</scope>
    <source>
        <strain evidence="17 18">CECT 7691</strain>
    </source>
</reference>
<dbReference type="NCBIfam" id="NF006606">
    <property type="entry name" value="PRK09165.1"/>
    <property type="match status" value="1"/>
</dbReference>
<gene>
    <name evidence="17" type="primary">dnaC</name>
    <name evidence="17" type="ORF">OCH7691_02076</name>
</gene>
<keyword evidence="4 14" id="KW-0235">DNA replication</keyword>
<evidence type="ECO:0000313" key="18">
    <source>
        <dbReference type="Proteomes" id="UP000193200"/>
    </source>
</evidence>
<dbReference type="EC" id="5.6.2.3" evidence="13 14"/>
<dbReference type="InterPro" id="IPR027417">
    <property type="entry name" value="P-loop_NTPase"/>
</dbReference>
<comment type="function">
    <text evidence="11 14">The main replicative DNA helicase, it participates in initiation and elongation during chromosome replication. Travels ahead of the DNA replisome, separating dsDNA into templates for DNA synthesis. A processive ATP-dependent 5'-3' DNA helicase it has DNA-dependent ATPase activity.</text>
</comment>
<dbReference type="FunCoup" id="A0A1Y5SYP0">
    <property type="interactions" value="248"/>
</dbReference>
<dbReference type="SUPFAM" id="SSF52540">
    <property type="entry name" value="P-loop containing nucleoside triphosphate hydrolases"/>
    <property type="match status" value="1"/>
</dbReference>
<dbReference type="SUPFAM" id="SSF48024">
    <property type="entry name" value="N-terminal domain of DnaB helicase"/>
    <property type="match status" value="1"/>
</dbReference>
<keyword evidence="8 14" id="KW-0067">ATP-binding</keyword>
<dbReference type="Pfam" id="PF03796">
    <property type="entry name" value="DnaB_C"/>
    <property type="match status" value="1"/>
</dbReference>
<feature type="region of interest" description="Disordered" evidence="15">
    <location>
        <begin position="1"/>
        <end position="21"/>
    </location>
</feature>
<evidence type="ECO:0000256" key="9">
    <source>
        <dbReference type="ARBA" id="ARBA00023125"/>
    </source>
</evidence>
<feature type="compositionally biased region" description="Polar residues" evidence="15">
    <location>
        <begin position="1"/>
        <end position="13"/>
    </location>
</feature>
<dbReference type="InterPro" id="IPR036185">
    <property type="entry name" value="DNA_heli_DnaB-like_N_sf"/>
</dbReference>
<dbReference type="InParanoid" id="A0A1Y5SYP0"/>
<dbReference type="NCBIfam" id="TIGR00665">
    <property type="entry name" value="DnaB"/>
    <property type="match status" value="1"/>
</dbReference>
<evidence type="ECO:0000256" key="7">
    <source>
        <dbReference type="ARBA" id="ARBA00022806"/>
    </source>
</evidence>
<dbReference type="AlphaFoldDB" id="A0A1Y5SYP0"/>
<dbReference type="OrthoDB" id="9773982at2"/>
<keyword evidence="6 14" id="KW-0378">Hydrolase</keyword>
<evidence type="ECO:0000256" key="11">
    <source>
        <dbReference type="ARBA" id="ARBA00044932"/>
    </source>
</evidence>
<dbReference type="InterPro" id="IPR003593">
    <property type="entry name" value="AAA+_ATPase"/>
</dbReference>
<evidence type="ECO:0000256" key="14">
    <source>
        <dbReference type="RuleBase" id="RU362085"/>
    </source>
</evidence>